<reference evidence="1 2" key="1">
    <citation type="submission" date="2019-10" db="EMBL/GenBank/DDBJ databases">
        <title>Assembly and Annotation for the nematode Trichostrongylus colubriformis.</title>
        <authorList>
            <person name="Martin J."/>
        </authorList>
    </citation>
    <scope>NUCLEOTIDE SEQUENCE [LARGE SCALE GENOMIC DNA]</scope>
    <source>
        <strain evidence="1">G859</strain>
        <tissue evidence="1">Whole worm</tissue>
    </source>
</reference>
<dbReference type="AlphaFoldDB" id="A0AAN8IBH7"/>
<dbReference type="EMBL" id="WIXE01023251">
    <property type="protein sequence ID" value="KAK5966676.1"/>
    <property type="molecule type" value="Genomic_DNA"/>
</dbReference>
<protein>
    <submittedName>
        <fullName evidence="1">Uncharacterized protein</fullName>
    </submittedName>
</protein>
<sequence>MSKNAGPITGRDVLSFINTALKKYYGTHLWSRHYEEENTGEAVPDADAGDSVASSNSEVLSVTQEVQNDEETAVEGAECDDEASSFTAMMLPYGPYGEDAEEYSLNGRKMRRTCVFCGRISSVKTMKQTLRNKKLTLILTSSLSLIGCVNRADVGNMVEEFSNHVKHFCRSHVVEAAQYLSAEVLATGKRFSFYNDPSARGIIAYFITTDIPSNVVEMISGMSNNTVPITARDVMSFINAALKKYYGTPMWSRHYEEQGNFAKAVTRADTDDSADSSYDEPFPNVEEGARRDMRMALECDETGDEVSEEGRSSCDSESSSVMLLEDFGETDPADLRKYFVVQGDTLLELFRFCPECGDRLGKTQLKAVGGAAAVTFVCQRCAMKPVVRRFEYPTRALIHIWKDISEGNVRVPASAVTTSVQHTKLEPWAEQMNLSMFGIDEVANNHERV</sequence>
<dbReference type="Proteomes" id="UP001331761">
    <property type="component" value="Unassembled WGS sequence"/>
</dbReference>
<proteinExistence type="predicted"/>
<gene>
    <name evidence="1" type="ORF">GCK32_012942</name>
</gene>
<accession>A0AAN8IBH7</accession>
<keyword evidence="2" id="KW-1185">Reference proteome</keyword>
<comment type="caution">
    <text evidence="1">The sequence shown here is derived from an EMBL/GenBank/DDBJ whole genome shotgun (WGS) entry which is preliminary data.</text>
</comment>
<evidence type="ECO:0000313" key="2">
    <source>
        <dbReference type="Proteomes" id="UP001331761"/>
    </source>
</evidence>
<evidence type="ECO:0000313" key="1">
    <source>
        <dbReference type="EMBL" id="KAK5966676.1"/>
    </source>
</evidence>
<name>A0AAN8IBH7_TRICO</name>
<organism evidence="1 2">
    <name type="scientific">Trichostrongylus colubriformis</name>
    <name type="common">Black scour worm</name>
    <dbReference type="NCBI Taxonomy" id="6319"/>
    <lineage>
        <taxon>Eukaryota</taxon>
        <taxon>Metazoa</taxon>
        <taxon>Ecdysozoa</taxon>
        <taxon>Nematoda</taxon>
        <taxon>Chromadorea</taxon>
        <taxon>Rhabditida</taxon>
        <taxon>Rhabditina</taxon>
        <taxon>Rhabditomorpha</taxon>
        <taxon>Strongyloidea</taxon>
        <taxon>Trichostrongylidae</taxon>
        <taxon>Trichostrongylus</taxon>
    </lineage>
</organism>